<comment type="caution">
    <text evidence="1">The sequence shown here is derived from an EMBL/GenBank/DDBJ whole genome shotgun (WGS) entry which is preliminary data.</text>
</comment>
<reference evidence="1" key="1">
    <citation type="submission" date="2020-05" db="EMBL/GenBank/DDBJ databases">
        <title>Phylogenomic resolution of chytrid fungi.</title>
        <authorList>
            <person name="Stajich J.E."/>
            <person name="Amses K."/>
            <person name="Simmons R."/>
            <person name="Seto K."/>
            <person name="Myers J."/>
            <person name="Bonds A."/>
            <person name="Quandt C.A."/>
            <person name="Barry K."/>
            <person name="Liu P."/>
            <person name="Grigoriev I."/>
            <person name="Longcore J.E."/>
            <person name="James T.Y."/>
        </authorList>
    </citation>
    <scope>NUCLEOTIDE SEQUENCE</scope>
    <source>
        <strain evidence="1">JEL0513</strain>
    </source>
</reference>
<organism evidence="1 2">
    <name type="scientific">Physocladia obscura</name>
    <dbReference type="NCBI Taxonomy" id="109957"/>
    <lineage>
        <taxon>Eukaryota</taxon>
        <taxon>Fungi</taxon>
        <taxon>Fungi incertae sedis</taxon>
        <taxon>Chytridiomycota</taxon>
        <taxon>Chytridiomycota incertae sedis</taxon>
        <taxon>Chytridiomycetes</taxon>
        <taxon>Chytridiales</taxon>
        <taxon>Chytriomycetaceae</taxon>
        <taxon>Physocladia</taxon>
    </lineage>
</organism>
<keyword evidence="2" id="KW-1185">Reference proteome</keyword>
<dbReference type="Proteomes" id="UP001211907">
    <property type="component" value="Unassembled WGS sequence"/>
</dbReference>
<dbReference type="EMBL" id="JADGJH010004573">
    <property type="protein sequence ID" value="KAJ3085307.1"/>
    <property type="molecule type" value="Genomic_DNA"/>
</dbReference>
<feature type="non-terminal residue" evidence="1">
    <location>
        <position position="65"/>
    </location>
</feature>
<proteinExistence type="predicted"/>
<sequence length="65" mass="7491">MEPGTVFRHYFQTAVQPSIRGAMMAFFDAVPKDFPLIEAYRKNTRNQWTNMIIRVASKLGVNISK</sequence>
<gene>
    <name evidence="1" type="ORF">HK100_009092</name>
</gene>
<dbReference type="AlphaFoldDB" id="A0AAD5STC5"/>
<name>A0AAD5STC5_9FUNG</name>
<accession>A0AAD5STC5</accession>
<evidence type="ECO:0000313" key="1">
    <source>
        <dbReference type="EMBL" id="KAJ3085307.1"/>
    </source>
</evidence>
<protein>
    <submittedName>
        <fullName evidence="1">Uncharacterized protein</fullName>
    </submittedName>
</protein>
<evidence type="ECO:0000313" key="2">
    <source>
        <dbReference type="Proteomes" id="UP001211907"/>
    </source>
</evidence>